<dbReference type="AlphaFoldDB" id="A0A0F9VBI7"/>
<dbReference type="Pfam" id="PF01078">
    <property type="entry name" value="Mg_chelatase"/>
    <property type="match status" value="1"/>
</dbReference>
<dbReference type="SUPFAM" id="SSF52540">
    <property type="entry name" value="P-loop containing nucleoside triphosphate hydrolases"/>
    <property type="match status" value="1"/>
</dbReference>
<evidence type="ECO:0000259" key="2">
    <source>
        <dbReference type="SMART" id="SM00382"/>
    </source>
</evidence>
<dbReference type="PANTHER" id="PTHR32039:SF7">
    <property type="entry name" value="COMPETENCE PROTEIN COMM"/>
    <property type="match status" value="1"/>
</dbReference>
<dbReference type="InterPro" id="IPR003593">
    <property type="entry name" value="AAA+_ATPase"/>
</dbReference>
<dbReference type="Gene3D" id="3.40.50.300">
    <property type="entry name" value="P-loop containing nucleotide triphosphate hydrolases"/>
    <property type="match status" value="1"/>
</dbReference>
<protein>
    <recommendedName>
        <fullName evidence="2">AAA+ ATPase domain-containing protein</fullName>
    </recommendedName>
</protein>
<dbReference type="InterPro" id="IPR014721">
    <property type="entry name" value="Ribsml_uS5_D2-typ_fold_subgr"/>
</dbReference>
<dbReference type="SUPFAM" id="SSF54211">
    <property type="entry name" value="Ribosomal protein S5 domain 2-like"/>
    <property type="match status" value="1"/>
</dbReference>
<comment type="caution">
    <text evidence="3">The sequence shown here is derived from an EMBL/GenBank/DDBJ whole genome shotgun (WGS) entry which is preliminary data.</text>
</comment>
<feature type="domain" description="AAA+ ATPase" evidence="2">
    <location>
        <begin position="225"/>
        <end position="408"/>
    </location>
</feature>
<dbReference type="InterPro" id="IPR020568">
    <property type="entry name" value="Ribosomal_Su5_D2-typ_SF"/>
</dbReference>
<reference evidence="3" key="1">
    <citation type="journal article" date="2015" name="Nature">
        <title>Complex archaea that bridge the gap between prokaryotes and eukaryotes.</title>
        <authorList>
            <person name="Spang A."/>
            <person name="Saw J.H."/>
            <person name="Jorgensen S.L."/>
            <person name="Zaremba-Niedzwiedzka K."/>
            <person name="Martijn J."/>
            <person name="Lind A.E."/>
            <person name="van Eijk R."/>
            <person name="Schleper C."/>
            <person name="Guy L."/>
            <person name="Ettema T.J."/>
        </authorList>
    </citation>
    <scope>NUCLEOTIDE SEQUENCE</scope>
</reference>
<dbReference type="InterPro" id="IPR025158">
    <property type="entry name" value="Mg_chelat-rel_C"/>
</dbReference>
<dbReference type="EMBL" id="LAZR01000060">
    <property type="protein sequence ID" value="KKN97137.1"/>
    <property type="molecule type" value="Genomic_DNA"/>
</dbReference>
<dbReference type="GO" id="GO:0005524">
    <property type="term" value="F:ATP binding"/>
    <property type="evidence" value="ECO:0007669"/>
    <property type="project" value="InterPro"/>
</dbReference>
<dbReference type="InterPro" id="IPR000523">
    <property type="entry name" value="Mg_chelatse_chII-like_cat_dom"/>
</dbReference>
<comment type="similarity">
    <text evidence="1">Belongs to the Mg-chelatase subunits D/I family. ComM subfamily.</text>
</comment>
<dbReference type="PANTHER" id="PTHR32039">
    <property type="entry name" value="MAGNESIUM-CHELATASE SUBUNIT CHLI"/>
    <property type="match status" value="1"/>
</dbReference>
<dbReference type="NCBIfam" id="TIGR00368">
    <property type="entry name" value="YifB family Mg chelatase-like AAA ATPase"/>
    <property type="match status" value="1"/>
</dbReference>
<dbReference type="Pfam" id="PF13541">
    <property type="entry name" value="ChlI"/>
    <property type="match status" value="1"/>
</dbReference>
<evidence type="ECO:0000256" key="1">
    <source>
        <dbReference type="ARBA" id="ARBA00006354"/>
    </source>
</evidence>
<dbReference type="Pfam" id="PF13335">
    <property type="entry name" value="Mg_chelatase_C"/>
    <property type="match status" value="1"/>
</dbReference>
<dbReference type="InterPro" id="IPR045006">
    <property type="entry name" value="CHLI-like"/>
</dbReference>
<accession>A0A0F9VBI7</accession>
<evidence type="ECO:0000313" key="3">
    <source>
        <dbReference type="EMBL" id="KKN97137.1"/>
    </source>
</evidence>
<dbReference type="Gene3D" id="3.30.230.10">
    <property type="match status" value="1"/>
</dbReference>
<sequence>MPSKVYSAAIVGLDAQIVEVETDVSYGLRNFSIVGLPDKAVEESKERVGAAIKSIKFSSPHQQPHRILVNLAPADLKKEGSLYDLPIALGYLLASKQTKFNPENKIFLGELALDGKLRPTRGVLSIALTAKEQGWKEIILPKANAAEAALVNPARESTSNKVKKIKVIGIENLKEAVDYLEGRKEILPTETRIEGLSKDIDYPVDLAWIKGQEYAKRALEIAAAGAHNLFMIGPPGAGKTLLAKAIPSILPSLSFEEALEVTKIYSITGILPQEKPLINLPPFRAPHHASSEAALIGGGNPPRPGEITLAHRGVLFLDEFPEFHRDVLESLRQPIEEGEISILRARHSLALPANFILVGASNPCPCGYLNDPEKECQCQSSQVQKYRRKLSGPLIDRIDLFIEVPQLKYEKLIQENSEKSSSKIKERVEKARILQKERFNKDGVITNSEIRIPQIKQYCQVDSKAGNLLRKAVDSGQLSARGYHRVLKVARTIADLADSKNILTEHVAEALMYRIREER</sequence>
<organism evidence="3">
    <name type="scientific">marine sediment metagenome</name>
    <dbReference type="NCBI Taxonomy" id="412755"/>
    <lineage>
        <taxon>unclassified sequences</taxon>
        <taxon>metagenomes</taxon>
        <taxon>ecological metagenomes</taxon>
    </lineage>
</organism>
<dbReference type="InterPro" id="IPR004482">
    <property type="entry name" value="Mg_chelat-rel"/>
</dbReference>
<dbReference type="SMART" id="SM00382">
    <property type="entry name" value="AAA"/>
    <property type="match status" value="1"/>
</dbReference>
<name>A0A0F9VBI7_9ZZZZ</name>
<gene>
    <name evidence="3" type="ORF">LCGC14_0160950</name>
</gene>
<proteinExistence type="inferred from homology"/>
<dbReference type="InterPro" id="IPR027417">
    <property type="entry name" value="P-loop_NTPase"/>
</dbReference>